<sequence>MNKNIDVLEKVVRITVTPEDGIYAWVFTRETIYPYLEDIPDPEVNWIPCIRFGYTPVQQSLNCLAKDNSIYIVANTGAGSPTVPVTLSVLMVVVTNTTTDVVFDSEGGLVARYCKSHEIQPPCCEYP</sequence>
<dbReference type="Proteomes" id="UP000694425">
    <property type="component" value="Unplaced"/>
</dbReference>
<keyword evidence="2" id="KW-1185">Reference proteome</keyword>
<evidence type="ECO:0000313" key="2">
    <source>
        <dbReference type="Proteomes" id="UP000694425"/>
    </source>
</evidence>
<dbReference type="AlphaFoldDB" id="A0A8C7BCM1"/>
<name>A0A8C7BCM1_NEOVI</name>
<dbReference type="GO" id="GO:0017159">
    <property type="term" value="F:pantetheine hydrolase activity"/>
    <property type="evidence" value="ECO:0007669"/>
    <property type="project" value="TreeGrafter"/>
</dbReference>
<evidence type="ECO:0000313" key="1">
    <source>
        <dbReference type="Ensembl" id="ENSNVIP00000022075.1"/>
    </source>
</evidence>
<dbReference type="SUPFAM" id="SSF56317">
    <property type="entry name" value="Carbon-nitrogen hydrolase"/>
    <property type="match status" value="1"/>
</dbReference>
<dbReference type="GO" id="GO:0015939">
    <property type="term" value="P:pantothenate metabolic process"/>
    <property type="evidence" value="ECO:0007669"/>
    <property type="project" value="TreeGrafter"/>
</dbReference>
<accession>A0A8C7BCM1</accession>
<dbReference type="PANTHER" id="PTHR10609:SF27">
    <property type="entry name" value="CN HYDROLASE DOMAIN-CONTAINING PROTEIN-RELATED"/>
    <property type="match status" value="1"/>
</dbReference>
<dbReference type="InterPro" id="IPR036526">
    <property type="entry name" value="C-N_Hydrolase_sf"/>
</dbReference>
<dbReference type="InterPro" id="IPR040154">
    <property type="entry name" value="Biotinidase/VNN"/>
</dbReference>
<dbReference type="PANTHER" id="PTHR10609">
    <property type="entry name" value="BIOTINIDASE-RELATED"/>
    <property type="match status" value="1"/>
</dbReference>
<reference evidence="1" key="2">
    <citation type="submission" date="2025-09" db="UniProtKB">
        <authorList>
            <consortium name="Ensembl"/>
        </authorList>
    </citation>
    <scope>IDENTIFICATION</scope>
</reference>
<dbReference type="Gene3D" id="3.60.110.10">
    <property type="entry name" value="Carbon-nitrogen hydrolase"/>
    <property type="match status" value="1"/>
</dbReference>
<reference evidence="1" key="1">
    <citation type="submission" date="2025-08" db="UniProtKB">
        <authorList>
            <consortium name="Ensembl"/>
        </authorList>
    </citation>
    <scope>IDENTIFICATION</scope>
</reference>
<protein>
    <submittedName>
        <fullName evidence="1">Uncharacterized protein</fullName>
    </submittedName>
</protein>
<dbReference type="Ensembl" id="ENSNVIT00000025705.1">
    <property type="protein sequence ID" value="ENSNVIP00000022075.1"/>
    <property type="gene ID" value="ENSNVIG00000017237.1"/>
</dbReference>
<dbReference type="GeneTree" id="ENSGT00390000013823"/>
<proteinExistence type="predicted"/>
<organism evidence="1 2">
    <name type="scientific">Neovison vison</name>
    <name type="common">American mink</name>
    <name type="synonym">Mustela vison</name>
    <dbReference type="NCBI Taxonomy" id="452646"/>
    <lineage>
        <taxon>Eukaryota</taxon>
        <taxon>Metazoa</taxon>
        <taxon>Chordata</taxon>
        <taxon>Craniata</taxon>
        <taxon>Vertebrata</taxon>
        <taxon>Euteleostomi</taxon>
        <taxon>Mammalia</taxon>
        <taxon>Eutheria</taxon>
        <taxon>Laurasiatheria</taxon>
        <taxon>Carnivora</taxon>
        <taxon>Caniformia</taxon>
        <taxon>Musteloidea</taxon>
        <taxon>Mustelidae</taxon>
        <taxon>Mustelinae</taxon>
        <taxon>Neogale</taxon>
    </lineage>
</organism>